<protein>
    <submittedName>
        <fullName evidence="1">Acetyl-CoA carboxylase subunit alpha</fullName>
        <ecNumber evidence="1">6.4.1.2</ecNumber>
    </submittedName>
</protein>
<comment type="caution">
    <text evidence="1">The sequence shown here is derived from an EMBL/GenBank/DDBJ whole genome shotgun (WGS) entry which is preliminary data.</text>
</comment>
<dbReference type="AlphaFoldDB" id="A0NZ27"/>
<gene>
    <name evidence="1" type="ORF">SIAM614_25452</name>
</gene>
<dbReference type="EMBL" id="AAUW01000017">
    <property type="protein sequence ID" value="EAV42028.1"/>
    <property type="molecule type" value="Genomic_DNA"/>
</dbReference>
<dbReference type="GO" id="GO:0003989">
    <property type="term" value="F:acetyl-CoA carboxylase activity"/>
    <property type="evidence" value="ECO:0007669"/>
    <property type="project" value="UniProtKB-EC"/>
</dbReference>
<dbReference type="Proteomes" id="UP000004848">
    <property type="component" value="Unassembled WGS sequence"/>
</dbReference>
<dbReference type="EC" id="6.4.1.2" evidence="1"/>
<proteinExistence type="predicted"/>
<accession>A0NZ27</accession>
<sequence length="55" mass="5982">MPIAGFSETASFKTAKGFNTPQISKKTMQGRPKSGPFAILWPEFAVIQANLRRAG</sequence>
<evidence type="ECO:0000313" key="2">
    <source>
        <dbReference type="Proteomes" id="UP000004848"/>
    </source>
</evidence>
<reference evidence="1 2" key="1">
    <citation type="submission" date="2006-05" db="EMBL/GenBank/DDBJ databases">
        <authorList>
            <person name="King G."/>
            <person name="Ferriera S."/>
            <person name="Johnson J."/>
            <person name="Kravitz S."/>
            <person name="Beeson K."/>
            <person name="Sutton G."/>
            <person name="Rogers Y.-H."/>
            <person name="Friedman R."/>
            <person name="Frazier M."/>
            <person name="Venter J.C."/>
        </authorList>
    </citation>
    <scope>NUCLEOTIDE SEQUENCE [LARGE SCALE GENOMIC DNA]</scope>
    <source>
        <strain evidence="2">ATCC 25650 / DSM 13394 / JCM 20685 / NBRC 16684 / NCIMB 2208 / IAM 12614 / B1</strain>
    </source>
</reference>
<organism evidence="1 2">
    <name type="scientific">Roseibium aggregatum (strain ATCC 25650 / DSM 13394 / JCM 20685 / NBRC 16684 / NCIMB 2208 / IAM 12614 / B1)</name>
    <name type="common">Stappia aggregata</name>
    <dbReference type="NCBI Taxonomy" id="384765"/>
    <lineage>
        <taxon>Bacteria</taxon>
        <taxon>Pseudomonadati</taxon>
        <taxon>Pseudomonadota</taxon>
        <taxon>Alphaproteobacteria</taxon>
        <taxon>Hyphomicrobiales</taxon>
        <taxon>Stappiaceae</taxon>
        <taxon>Roseibium</taxon>
    </lineage>
</organism>
<name>A0NZ27_ROSAI</name>
<evidence type="ECO:0000313" key="1">
    <source>
        <dbReference type="EMBL" id="EAV42028.1"/>
    </source>
</evidence>
<keyword evidence="1" id="KW-0436">Ligase</keyword>